<keyword evidence="9" id="KW-0460">Magnesium</keyword>
<evidence type="ECO:0000259" key="10">
    <source>
        <dbReference type="Pfam" id="PF02670"/>
    </source>
</evidence>
<feature type="binding site" evidence="9">
    <location>
        <position position="9"/>
    </location>
    <ligand>
        <name>NADPH</name>
        <dbReference type="ChEBI" id="CHEBI:57783"/>
    </ligand>
</feature>
<dbReference type="EC" id="1.1.1.267" evidence="9"/>
<keyword evidence="7 9" id="KW-0414">Isoprene biosynthesis</keyword>
<feature type="binding site" evidence="9">
    <location>
        <position position="31"/>
    </location>
    <ligand>
        <name>NADPH</name>
        <dbReference type="ChEBI" id="CHEBI:57783"/>
    </ligand>
</feature>
<dbReference type="InterPro" id="IPR013644">
    <property type="entry name" value="DXP_reductoisomerase_C"/>
</dbReference>
<keyword evidence="4 9" id="KW-0521">NADP</keyword>
<keyword evidence="3 9" id="KW-0479">Metal-binding</keyword>
<feature type="binding site" evidence="9">
    <location>
        <position position="32"/>
    </location>
    <ligand>
        <name>NADPH</name>
        <dbReference type="ChEBI" id="CHEBI:57783"/>
    </ligand>
</feature>
<feature type="domain" description="DXP reductoisomerase C-terminal" evidence="12">
    <location>
        <begin position="238"/>
        <end position="352"/>
    </location>
</feature>
<keyword evidence="5 9" id="KW-0560">Oxidoreductase</keyword>
<name>A0A2S9STA8_9BACT</name>
<evidence type="ECO:0000256" key="7">
    <source>
        <dbReference type="ARBA" id="ARBA00023229"/>
    </source>
</evidence>
<dbReference type="NCBIfam" id="TIGR00243">
    <property type="entry name" value="Dxr"/>
    <property type="match status" value="1"/>
</dbReference>
<dbReference type="PANTHER" id="PTHR30525">
    <property type="entry name" value="1-DEOXY-D-XYLULOSE 5-PHOSPHATE REDUCTOISOMERASE"/>
    <property type="match status" value="1"/>
</dbReference>
<dbReference type="Pfam" id="PF02670">
    <property type="entry name" value="DXP_reductoisom"/>
    <property type="match status" value="1"/>
</dbReference>
<comment type="cofactor">
    <cofactor evidence="9">
        <name>Mg(2+)</name>
        <dbReference type="ChEBI" id="CHEBI:18420"/>
    </cofactor>
    <cofactor evidence="9">
        <name>Mn(2+)</name>
        <dbReference type="ChEBI" id="CHEBI:29035"/>
    </cofactor>
</comment>
<feature type="binding site" evidence="9">
    <location>
        <position position="177"/>
    </location>
    <ligand>
        <name>1-deoxy-D-xylulose 5-phosphate</name>
        <dbReference type="ChEBI" id="CHEBI:57792"/>
    </ligand>
</feature>
<dbReference type="EMBL" id="NXGH01000013">
    <property type="protein sequence ID" value="PRM89823.1"/>
    <property type="molecule type" value="Genomic_DNA"/>
</dbReference>
<dbReference type="PANTHER" id="PTHR30525:SF0">
    <property type="entry name" value="1-DEOXY-D-XYLULOSE 5-PHOSPHATE REDUCTOISOMERASE, CHLOROPLASTIC"/>
    <property type="match status" value="1"/>
</dbReference>
<evidence type="ECO:0000256" key="5">
    <source>
        <dbReference type="ARBA" id="ARBA00023002"/>
    </source>
</evidence>
<comment type="function">
    <text evidence="9">Catalyzes the NADPH-dependent rearrangement and reduction of 1-deoxy-D-xylulose-5-phosphate (DXP) to 2-C-methyl-D-erythritol 4-phosphate (MEP).</text>
</comment>
<dbReference type="GO" id="GO:0051484">
    <property type="term" value="P:isopentenyl diphosphate biosynthetic process, methylerythritol 4-phosphate pathway involved in terpenoid biosynthetic process"/>
    <property type="evidence" value="ECO:0007669"/>
    <property type="project" value="TreeGrafter"/>
</dbReference>
<feature type="binding site" evidence="9">
    <location>
        <position position="154"/>
    </location>
    <ligand>
        <name>1-deoxy-D-xylulose 5-phosphate</name>
        <dbReference type="ChEBI" id="CHEBI:57792"/>
    </ligand>
</feature>
<dbReference type="GO" id="GO:0030604">
    <property type="term" value="F:1-deoxy-D-xylulose-5-phosphate reductoisomerase activity"/>
    <property type="evidence" value="ECO:0007669"/>
    <property type="project" value="UniProtKB-UniRule"/>
</dbReference>
<feature type="binding site" evidence="9">
    <location>
        <position position="133"/>
    </location>
    <ligand>
        <name>1-deoxy-D-xylulose 5-phosphate</name>
        <dbReference type="ChEBI" id="CHEBI:57792"/>
    </ligand>
</feature>
<evidence type="ECO:0000313" key="14">
    <source>
        <dbReference type="Proteomes" id="UP000238649"/>
    </source>
</evidence>
<dbReference type="GO" id="GO:0016853">
    <property type="term" value="F:isomerase activity"/>
    <property type="evidence" value="ECO:0007669"/>
    <property type="project" value="UniProtKB-KW"/>
</dbReference>
<dbReference type="SUPFAM" id="SSF69055">
    <property type="entry name" value="1-deoxy-D-xylulose-5-phosphate reductoisomerase, C-terminal domain"/>
    <property type="match status" value="1"/>
</dbReference>
<feature type="binding site" evidence="9">
    <location>
        <position position="183"/>
    </location>
    <ligand>
        <name>NADPH</name>
        <dbReference type="ChEBI" id="CHEBI:57783"/>
    </ligand>
</feature>
<dbReference type="InterPro" id="IPR026877">
    <property type="entry name" value="DXPR_C"/>
</dbReference>
<feature type="binding site" evidence="9">
    <location>
        <position position="195"/>
    </location>
    <ligand>
        <name>1-deoxy-D-xylulose 5-phosphate</name>
        <dbReference type="ChEBI" id="CHEBI:57792"/>
    </ligand>
</feature>
<evidence type="ECO:0000256" key="1">
    <source>
        <dbReference type="ARBA" id="ARBA00005094"/>
    </source>
</evidence>
<dbReference type="OrthoDB" id="9806546at2"/>
<feature type="binding site" evidence="9">
    <location>
        <position position="111"/>
    </location>
    <ligand>
        <name>NADPH</name>
        <dbReference type="ChEBI" id="CHEBI:57783"/>
    </ligand>
</feature>
<feature type="binding site" evidence="9">
    <location>
        <position position="199"/>
    </location>
    <ligand>
        <name>Mn(2+)</name>
        <dbReference type="ChEBI" id="CHEBI:29035"/>
    </ligand>
</feature>
<feature type="binding site" evidence="9">
    <location>
        <position position="10"/>
    </location>
    <ligand>
        <name>NADPH</name>
        <dbReference type="ChEBI" id="CHEBI:57783"/>
    </ligand>
</feature>
<dbReference type="AlphaFoldDB" id="A0A2S9STA8"/>
<dbReference type="InterPro" id="IPR013512">
    <property type="entry name" value="DXP_reductoisomerase_N"/>
</dbReference>
<dbReference type="HAMAP" id="MF_00183">
    <property type="entry name" value="DXP_reductoisom"/>
    <property type="match status" value="1"/>
</dbReference>
<dbReference type="InterPro" id="IPR003821">
    <property type="entry name" value="DXP_reductoisomerase"/>
</dbReference>
<dbReference type="InterPro" id="IPR036291">
    <property type="entry name" value="NAD(P)-bd_dom_sf"/>
</dbReference>
<organism evidence="13 14">
    <name type="scientific">Aliarcobacter cryaerophilus</name>
    <dbReference type="NCBI Taxonomy" id="28198"/>
    <lineage>
        <taxon>Bacteria</taxon>
        <taxon>Pseudomonadati</taxon>
        <taxon>Campylobacterota</taxon>
        <taxon>Epsilonproteobacteria</taxon>
        <taxon>Campylobacterales</taxon>
        <taxon>Arcobacteraceae</taxon>
        <taxon>Aliarcobacter</taxon>
    </lineage>
</organism>
<feature type="binding site" evidence="9">
    <location>
        <position position="199"/>
    </location>
    <ligand>
        <name>1-deoxy-D-xylulose 5-phosphate</name>
        <dbReference type="ChEBI" id="CHEBI:57792"/>
    </ligand>
</feature>
<evidence type="ECO:0000256" key="6">
    <source>
        <dbReference type="ARBA" id="ARBA00023211"/>
    </source>
</evidence>
<feature type="domain" description="1-deoxy-D-xylulose 5-phosphate reductoisomerase C-terminal" evidence="11">
    <location>
        <begin position="128"/>
        <end position="207"/>
    </location>
</feature>
<feature type="binding site" evidence="9">
    <location>
        <position position="131"/>
    </location>
    <ligand>
        <name>Mn(2+)</name>
        <dbReference type="ChEBI" id="CHEBI:29035"/>
    </ligand>
</feature>
<dbReference type="Gene3D" id="3.40.50.720">
    <property type="entry name" value="NAD(P)-binding Rossmann-like Domain"/>
    <property type="match status" value="1"/>
</dbReference>
<evidence type="ECO:0000256" key="8">
    <source>
        <dbReference type="ARBA" id="ARBA00048543"/>
    </source>
</evidence>
<dbReference type="Pfam" id="PF13288">
    <property type="entry name" value="DXPR_C"/>
    <property type="match status" value="1"/>
</dbReference>
<comment type="catalytic activity">
    <reaction evidence="8">
        <text>2-C-methyl-D-erythritol 4-phosphate + NADP(+) = 1-deoxy-D-xylulose 5-phosphate + NADPH + H(+)</text>
        <dbReference type="Rhea" id="RHEA:13717"/>
        <dbReference type="ChEBI" id="CHEBI:15378"/>
        <dbReference type="ChEBI" id="CHEBI:57783"/>
        <dbReference type="ChEBI" id="CHEBI:57792"/>
        <dbReference type="ChEBI" id="CHEBI:58262"/>
        <dbReference type="ChEBI" id="CHEBI:58349"/>
        <dbReference type="EC" id="1.1.1.267"/>
    </reaction>
    <physiologicalReaction direction="right-to-left" evidence="8">
        <dbReference type="Rhea" id="RHEA:13719"/>
    </physiologicalReaction>
</comment>
<dbReference type="Gene3D" id="1.10.1740.10">
    <property type="match status" value="1"/>
</dbReference>
<feature type="binding site" evidence="9">
    <location>
        <position position="196"/>
    </location>
    <ligand>
        <name>1-deoxy-D-xylulose 5-phosphate</name>
        <dbReference type="ChEBI" id="CHEBI:57792"/>
    </ligand>
</feature>
<evidence type="ECO:0000256" key="4">
    <source>
        <dbReference type="ARBA" id="ARBA00022857"/>
    </source>
</evidence>
<feature type="binding site" evidence="9">
    <location>
        <position position="33"/>
    </location>
    <ligand>
        <name>NADPH</name>
        <dbReference type="ChEBI" id="CHEBI:57783"/>
    </ligand>
</feature>
<dbReference type="GO" id="GO:0030145">
    <property type="term" value="F:manganese ion binding"/>
    <property type="evidence" value="ECO:0007669"/>
    <property type="project" value="TreeGrafter"/>
</dbReference>
<dbReference type="InterPro" id="IPR036169">
    <property type="entry name" value="DXPR_C_sf"/>
</dbReference>
<dbReference type="SUPFAM" id="SSF51735">
    <property type="entry name" value="NAD(P)-binding Rossmann-fold domains"/>
    <property type="match status" value="1"/>
</dbReference>
<feature type="binding site" evidence="9">
    <location>
        <position position="112"/>
    </location>
    <ligand>
        <name>1-deoxy-D-xylulose 5-phosphate</name>
        <dbReference type="ChEBI" id="CHEBI:57792"/>
    </ligand>
</feature>
<evidence type="ECO:0000256" key="2">
    <source>
        <dbReference type="ARBA" id="ARBA00006825"/>
    </source>
</evidence>
<evidence type="ECO:0000259" key="11">
    <source>
        <dbReference type="Pfam" id="PF08436"/>
    </source>
</evidence>
<gene>
    <name evidence="9" type="primary">dxr</name>
    <name evidence="13" type="ORF">CJ671_05530</name>
</gene>
<proteinExistence type="inferred from homology"/>
<keyword evidence="13" id="KW-0413">Isomerase</keyword>
<dbReference type="RefSeq" id="WP_105911725.1">
    <property type="nucleotide sequence ID" value="NZ_NXGH01000013.1"/>
</dbReference>
<dbReference type="Proteomes" id="UP000238649">
    <property type="component" value="Unassembled WGS sequence"/>
</dbReference>
<dbReference type="SUPFAM" id="SSF55347">
    <property type="entry name" value="Glyceraldehyde-3-phosphate dehydrogenase-like, C-terminal domain"/>
    <property type="match status" value="1"/>
</dbReference>
<dbReference type="Pfam" id="PF08436">
    <property type="entry name" value="DXP_redisom_C"/>
    <property type="match status" value="1"/>
</dbReference>
<protein>
    <recommendedName>
        <fullName evidence="9">1-deoxy-D-xylulose 5-phosphate reductoisomerase</fullName>
        <shortName evidence="9">DXP reductoisomerase</shortName>
        <ecNumber evidence="9">1.1.1.267</ecNumber>
    </recommendedName>
    <alternativeName>
        <fullName evidence="9">1-deoxyxylulose-5-phosphate reductoisomerase</fullName>
    </alternativeName>
    <alternativeName>
        <fullName evidence="9">2-C-methyl-D-erythritol 4-phosphate synthase</fullName>
    </alternativeName>
</protein>
<reference evidence="13 14" key="1">
    <citation type="submission" date="2017-09" db="EMBL/GenBank/DDBJ databases">
        <title>Reassesment of A. cryaerophilus.</title>
        <authorList>
            <person name="Perez-Cataluna A."/>
            <person name="Collado L."/>
            <person name="Salgado O."/>
            <person name="Lefinanco V."/>
            <person name="Figueras M.J."/>
        </authorList>
    </citation>
    <scope>NUCLEOTIDE SEQUENCE [LARGE SCALE GENOMIC DNA]</scope>
    <source>
        <strain evidence="13 14">LMG 9871</strain>
    </source>
</reference>
<comment type="similarity">
    <text evidence="2 9">Belongs to the DXR family.</text>
</comment>
<feature type="binding site" evidence="9">
    <location>
        <position position="190"/>
    </location>
    <ligand>
        <name>1-deoxy-D-xylulose 5-phosphate</name>
        <dbReference type="ChEBI" id="CHEBI:57792"/>
    </ligand>
</feature>
<comment type="pathway">
    <text evidence="1 9">Isoprenoid biosynthesis; isopentenyl diphosphate biosynthesis via DXP pathway; isopentenyl diphosphate from 1-deoxy-D-xylulose 5-phosphate: step 1/6.</text>
</comment>
<feature type="binding site" evidence="9">
    <location>
        <position position="132"/>
    </location>
    <ligand>
        <name>1-deoxy-D-xylulose 5-phosphate</name>
        <dbReference type="ChEBI" id="CHEBI:57792"/>
    </ligand>
</feature>
<feature type="domain" description="1-deoxy-D-xylulose 5-phosphate reductoisomerase N-terminal" evidence="10">
    <location>
        <begin position="1"/>
        <end position="119"/>
    </location>
</feature>
<feature type="binding site" evidence="9">
    <location>
        <position position="133"/>
    </location>
    <ligand>
        <name>Mn(2+)</name>
        <dbReference type="ChEBI" id="CHEBI:29035"/>
    </ligand>
</feature>
<sequence length="355" mass="39304">MILLGSTGSIGVNTLEIAKKFALNVEVLVAGRNIDLLNSQIKEHNPKKVIIASKDDIKKVNHKNVFFGEEAILEAIEDSSSKTVVNALVGFLGLKPTLKAIECGKKVALANKESLVVAGKFIDQKNLSAIDSEHFGLWYLLQDKQIDSMTITASGGSFRNYPLEALKDVSIKEALNHPNWKMGNKITIDSATMTNKMFELIEAAWLFGTKKLDAVIEPKSLVHAFVNFKDGSTTAHIANASMQLPISYAILGRVDCEILKPINLLEISSLEFKKIEESRYPIWSLKDKILNNLDLGVVLNAANEVAVSKFLSGKIGFLDISKISFEAIDRFNSLKASNIEDIFEIDKEVRRYFDS</sequence>
<feature type="binding site" evidence="9">
    <location>
        <position position="113"/>
    </location>
    <ligand>
        <name>NADPH</name>
        <dbReference type="ChEBI" id="CHEBI:57783"/>
    </ligand>
</feature>
<dbReference type="GO" id="GO:0070402">
    <property type="term" value="F:NADPH binding"/>
    <property type="evidence" value="ECO:0007669"/>
    <property type="project" value="InterPro"/>
</dbReference>
<evidence type="ECO:0000256" key="9">
    <source>
        <dbReference type="HAMAP-Rule" id="MF_00183"/>
    </source>
</evidence>
<comment type="caution">
    <text evidence="13">The sequence shown here is derived from an EMBL/GenBank/DDBJ whole genome shotgun (WGS) entry which is preliminary data.</text>
</comment>
<feature type="binding site" evidence="9">
    <location>
        <position position="7"/>
    </location>
    <ligand>
        <name>NADPH</name>
        <dbReference type="ChEBI" id="CHEBI:57783"/>
    </ligand>
</feature>
<evidence type="ECO:0000256" key="3">
    <source>
        <dbReference type="ARBA" id="ARBA00022723"/>
    </source>
</evidence>
<keyword evidence="6 9" id="KW-0464">Manganese</keyword>
<feature type="binding site" evidence="9">
    <location>
        <position position="8"/>
    </location>
    <ligand>
        <name>NADPH</name>
        <dbReference type="ChEBI" id="CHEBI:57783"/>
    </ligand>
</feature>
<evidence type="ECO:0000259" key="12">
    <source>
        <dbReference type="Pfam" id="PF13288"/>
    </source>
</evidence>
<dbReference type="PIRSF" id="PIRSF006205">
    <property type="entry name" value="Dxp_reductismrs"/>
    <property type="match status" value="1"/>
</dbReference>
<dbReference type="UniPathway" id="UPA00056">
    <property type="reaction ID" value="UER00092"/>
</dbReference>
<evidence type="ECO:0000313" key="13">
    <source>
        <dbReference type="EMBL" id="PRM89823.1"/>
    </source>
</evidence>
<accession>A0A2S9STA8</accession>